<evidence type="ECO:0000256" key="1">
    <source>
        <dbReference type="ARBA" id="ARBA00022679"/>
    </source>
</evidence>
<dbReference type="GO" id="GO:0000287">
    <property type="term" value="F:magnesium ion binding"/>
    <property type="evidence" value="ECO:0007669"/>
    <property type="project" value="InterPro"/>
</dbReference>
<dbReference type="EMBL" id="AP022853">
    <property type="protein sequence ID" value="BCB26668.1"/>
    <property type="molecule type" value="Genomic_DNA"/>
</dbReference>
<dbReference type="InterPro" id="IPR008278">
    <property type="entry name" value="4-PPantetheinyl_Trfase_dom"/>
</dbReference>
<evidence type="ECO:0000313" key="4">
    <source>
        <dbReference type="Proteomes" id="UP000502260"/>
    </source>
</evidence>
<keyword evidence="1" id="KW-0808">Transferase</keyword>
<dbReference type="RefSeq" id="WP_173062848.1">
    <property type="nucleotide sequence ID" value="NZ_AP022853.1"/>
</dbReference>
<dbReference type="Gene3D" id="3.90.470.20">
    <property type="entry name" value="4'-phosphopantetheinyl transferase domain"/>
    <property type="match status" value="1"/>
</dbReference>
<dbReference type="SUPFAM" id="SSF56214">
    <property type="entry name" value="4'-phosphopantetheinyl transferase"/>
    <property type="match status" value="1"/>
</dbReference>
<dbReference type="GO" id="GO:0008897">
    <property type="term" value="F:holo-[acyl-carrier-protein] synthase activity"/>
    <property type="evidence" value="ECO:0007669"/>
    <property type="project" value="InterPro"/>
</dbReference>
<proteinExistence type="predicted"/>
<feature type="domain" description="4'-phosphopantetheinyl transferase" evidence="2">
    <location>
        <begin position="85"/>
        <end position="146"/>
    </location>
</feature>
<evidence type="ECO:0000259" key="2">
    <source>
        <dbReference type="Pfam" id="PF01648"/>
    </source>
</evidence>
<name>A0A6F8VAD0_9PROT</name>
<dbReference type="KEGG" id="slac:SKTS_15540"/>
<keyword evidence="4" id="KW-1185">Reference proteome</keyword>
<accession>A0A6F8VAD0</accession>
<dbReference type="InterPro" id="IPR037143">
    <property type="entry name" value="4-PPantetheinyl_Trfase_dom_sf"/>
</dbReference>
<organism evidence="3 4">
    <name type="scientific">Sulfurimicrobium lacus</name>
    <dbReference type="NCBI Taxonomy" id="2715678"/>
    <lineage>
        <taxon>Bacteria</taxon>
        <taxon>Pseudomonadati</taxon>
        <taxon>Pseudomonadota</taxon>
        <taxon>Betaproteobacteria</taxon>
        <taxon>Nitrosomonadales</taxon>
        <taxon>Sulfuricellaceae</taxon>
        <taxon>Sulfurimicrobium</taxon>
    </lineage>
</organism>
<dbReference type="Proteomes" id="UP000502260">
    <property type="component" value="Chromosome"/>
</dbReference>
<dbReference type="Pfam" id="PF01648">
    <property type="entry name" value="ACPS"/>
    <property type="match status" value="1"/>
</dbReference>
<reference evidence="4" key="1">
    <citation type="submission" date="2020-03" db="EMBL/GenBank/DDBJ databases">
        <title>Complete genome sequence of sulfur-oxidizing bacterium skT11.</title>
        <authorList>
            <person name="Kanda M."/>
            <person name="Kojima H."/>
            <person name="Fukui M."/>
        </authorList>
    </citation>
    <scope>NUCLEOTIDE SEQUENCE [LARGE SCALE GENOMIC DNA]</scope>
    <source>
        <strain evidence="4">skT11</strain>
    </source>
</reference>
<sequence length="186" mass="19424">MLRDNGLALLLLALPGGTPRAHARLLARQVLRETLGGLLSLPAEQVALFEGPYGPRLEGAASDIRVSLSYAGEWALIGLSTGRALGVDIVRIDSLPEVAALARDFLPAAACHAVLAAPLEERDACFAQAWAEMEACSKCLGLPLQEIGAEREQALKACALLSCEQVDGYRIAVAVRSPAGAGLPSS</sequence>
<protein>
    <recommendedName>
        <fullName evidence="2">4'-phosphopantetheinyl transferase domain-containing protein</fullName>
    </recommendedName>
</protein>
<gene>
    <name evidence="3" type="ORF">SKTS_15540</name>
</gene>
<evidence type="ECO:0000313" key="3">
    <source>
        <dbReference type="EMBL" id="BCB26668.1"/>
    </source>
</evidence>
<dbReference type="AlphaFoldDB" id="A0A6F8VAD0"/>